<gene>
    <name evidence="1" type="ORF">BRADI_3g35852v3</name>
</gene>
<dbReference type="InParanoid" id="A0A2K2D1C6"/>
<reference evidence="2" key="3">
    <citation type="submission" date="2018-08" db="UniProtKB">
        <authorList>
            <consortium name="EnsemblPlants"/>
        </authorList>
    </citation>
    <scope>IDENTIFICATION</scope>
    <source>
        <strain evidence="2">cv. Bd21</strain>
    </source>
</reference>
<evidence type="ECO:0000313" key="3">
    <source>
        <dbReference type="Proteomes" id="UP000008810"/>
    </source>
</evidence>
<name>A0A2K2D1C6_BRADI</name>
<dbReference type="EnsemblPlants" id="PNT68097">
    <property type="protein sequence ID" value="PNT68097"/>
    <property type="gene ID" value="BRADI_3g35852v3"/>
</dbReference>
<keyword evidence="3" id="KW-1185">Reference proteome</keyword>
<evidence type="ECO:0000313" key="2">
    <source>
        <dbReference type="EnsemblPlants" id="PNT68097"/>
    </source>
</evidence>
<accession>A0A2K2D1C6</accession>
<sequence>MARVPPGRPYSPTNFHGSIRFTYCGSSFLRWNGASEHICATVKLMMPCLDFRREFVQKTLFLRLRASYITESFFVSC</sequence>
<reference evidence="1 2" key="1">
    <citation type="journal article" date="2010" name="Nature">
        <title>Genome sequencing and analysis of the model grass Brachypodium distachyon.</title>
        <authorList>
            <consortium name="International Brachypodium Initiative"/>
        </authorList>
    </citation>
    <scope>NUCLEOTIDE SEQUENCE [LARGE SCALE GENOMIC DNA]</scope>
    <source>
        <strain evidence="1 2">Bd21</strain>
    </source>
</reference>
<dbReference type="Gramene" id="PNT68097">
    <property type="protein sequence ID" value="PNT68097"/>
    <property type="gene ID" value="BRADI_3g35852v3"/>
</dbReference>
<evidence type="ECO:0000313" key="1">
    <source>
        <dbReference type="EMBL" id="PNT68097.1"/>
    </source>
</evidence>
<dbReference type="AlphaFoldDB" id="A0A2K2D1C6"/>
<reference evidence="1" key="2">
    <citation type="submission" date="2017-06" db="EMBL/GenBank/DDBJ databases">
        <title>WGS assembly of Brachypodium distachyon.</title>
        <authorList>
            <consortium name="The International Brachypodium Initiative"/>
            <person name="Lucas S."/>
            <person name="Harmon-Smith M."/>
            <person name="Lail K."/>
            <person name="Tice H."/>
            <person name="Grimwood J."/>
            <person name="Bruce D."/>
            <person name="Barry K."/>
            <person name="Shu S."/>
            <person name="Lindquist E."/>
            <person name="Wang M."/>
            <person name="Pitluck S."/>
            <person name="Vogel J.P."/>
            <person name="Garvin D.F."/>
            <person name="Mockler T.C."/>
            <person name="Schmutz J."/>
            <person name="Rokhsar D."/>
            <person name="Bevan M.W."/>
        </authorList>
    </citation>
    <scope>NUCLEOTIDE SEQUENCE</scope>
    <source>
        <strain evidence="1">Bd21</strain>
    </source>
</reference>
<protein>
    <submittedName>
        <fullName evidence="1 2">Uncharacterized protein</fullName>
    </submittedName>
</protein>
<dbReference type="EMBL" id="CM000882">
    <property type="protein sequence ID" value="PNT68097.1"/>
    <property type="molecule type" value="Genomic_DNA"/>
</dbReference>
<proteinExistence type="predicted"/>
<dbReference type="Proteomes" id="UP000008810">
    <property type="component" value="Chromosome 3"/>
</dbReference>
<organism evidence="1">
    <name type="scientific">Brachypodium distachyon</name>
    <name type="common">Purple false brome</name>
    <name type="synonym">Trachynia distachya</name>
    <dbReference type="NCBI Taxonomy" id="15368"/>
    <lineage>
        <taxon>Eukaryota</taxon>
        <taxon>Viridiplantae</taxon>
        <taxon>Streptophyta</taxon>
        <taxon>Embryophyta</taxon>
        <taxon>Tracheophyta</taxon>
        <taxon>Spermatophyta</taxon>
        <taxon>Magnoliopsida</taxon>
        <taxon>Liliopsida</taxon>
        <taxon>Poales</taxon>
        <taxon>Poaceae</taxon>
        <taxon>BOP clade</taxon>
        <taxon>Pooideae</taxon>
        <taxon>Stipodae</taxon>
        <taxon>Brachypodieae</taxon>
        <taxon>Brachypodium</taxon>
    </lineage>
</organism>